<organism evidence="2 3">
    <name type="scientific">Methylomonas methanica</name>
    <dbReference type="NCBI Taxonomy" id="421"/>
    <lineage>
        <taxon>Bacteria</taxon>
        <taxon>Pseudomonadati</taxon>
        <taxon>Pseudomonadota</taxon>
        <taxon>Gammaproteobacteria</taxon>
        <taxon>Methylococcales</taxon>
        <taxon>Methylococcaceae</taxon>
        <taxon>Methylomonas</taxon>
    </lineage>
</organism>
<evidence type="ECO:0000256" key="1">
    <source>
        <dbReference type="SAM" id="Coils"/>
    </source>
</evidence>
<comment type="caution">
    <text evidence="2">The sequence shown here is derived from an EMBL/GenBank/DDBJ whole genome shotgun (WGS) entry which is preliminary data.</text>
</comment>
<proteinExistence type="predicted"/>
<protein>
    <submittedName>
        <fullName evidence="2">Uncharacterized protein</fullName>
    </submittedName>
</protein>
<evidence type="ECO:0000313" key="2">
    <source>
        <dbReference type="EMBL" id="OAI03721.1"/>
    </source>
</evidence>
<keyword evidence="1" id="KW-0175">Coiled coil</keyword>
<feature type="coiled-coil region" evidence="1">
    <location>
        <begin position="413"/>
        <end position="440"/>
    </location>
</feature>
<dbReference type="EMBL" id="LUUH01000054">
    <property type="protein sequence ID" value="OAI03721.1"/>
    <property type="molecule type" value="Genomic_DNA"/>
</dbReference>
<dbReference type="AlphaFoldDB" id="A0A177MDL9"/>
<evidence type="ECO:0000313" key="3">
    <source>
        <dbReference type="Proteomes" id="UP000077763"/>
    </source>
</evidence>
<dbReference type="Gene3D" id="1.20.1170.10">
    <property type="match status" value="1"/>
</dbReference>
<reference evidence="2 3" key="1">
    <citation type="submission" date="2016-03" db="EMBL/GenBank/DDBJ databases">
        <authorList>
            <person name="Ploux O."/>
        </authorList>
    </citation>
    <scope>NUCLEOTIDE SEQUENCE [LARGE SCALE GENOMIC DNA]</scope>
    <source>
        <strain evidence="2 3">R-45371</strain>
    </source>
</reference>
<name>A0A177MDL9_METMH</name>
<gene>
    <name evidence="2" type="ORF">A1353_14335</name>
</gene>
<dbReference type="Proteomes" id="UP000077763">
    <property type="component" value="Unassembled WGS sequence"/>
</dbReference>
<dbReference type="RefSeq" id="WP_064036873.1">
    <property type="nucleotide sequence ID" value="NZ_LUUH01000054.1"/>
</dbReference>
<sequence>MSRWIDQFNSHPFQTIWLQLKDELHATKVDDETILTDVNELARLKKVVGYIDGMIQSIDPELVPVGTWDSFRDQATNCNQQIASFNSNRNIGHITNANSHAENLLTYIRPYMVVNGKIGIALQKAIKGYADTIDEYGNSFRDKSHELLCEIKRLKEESEGSSQALNGIKQTVDEFYVELFGPDFNSGIQSKIRTLISDFETKYGTINSYYNETLIGDENNLSTKKEILIAKEGVIADQKSIKDILKSVEDKITELNDFHTTIFGELAENNTRSGGLSGEFDARLKALKKFEDDQKIKYKALNEEIETLLPGATSAGLATAYSEMKATFDAPIKNSTRLFYGSIGLLIAGTIFFSIEKVIWDSGITFVNPSDWDTILKSLVNKLPFYAPVLWLAFYATKRRSEFHRLQQEYAHKEAFAKSYKNYKQQLQDLEGSDTDLQTELIKKAIDAIAYNASQTLDKKHGDKMPIQEIIEKTVDKSISTISSIKKGESP</sequence>
<accession>A0A177MDL9</accession>